<protein>
    <recommendedName>
        <fullName evidence="3">C2H2-type domain-containing protein</fullName>
    </recommendedName>
</protein>
<evidence type="ECO:0000313" key="4">
    <source>
        <dbReference type="EMBL" id="KDQ05944.1"/>
    </source>
</evidence>
<keyword evidence="5" id="KW-1185">Reference proteome</keyword>
<evidence type="ECO:0000313" key="5">
    <source>
        <dbReference type="Proteomes" id="UP000027195"/>
    </source>
</evidence>
<dbReference type="InParanoid" id="A0A067LSD5"/>
<keyword evidence="1" id="KW-0863">Zinc-finger</keyword>
<dbReference type="Pfam" id="PF18759">
    <property type="entry name" value="Plavaka"/>
    <property type="match status" value="1"/>
</dbReference>
<accession>A0A067LSD5</accession>
<dbReference type="GO" id="GO:0008270">
    <property type="term" value="F:zinc ion binding"/>
    <property type="evidence" value="ECO:0007669"/>
    <property type="project" value="UniProtKB-KW"/>
</dbReference>
<dbReference type="Gene3D" id="3.30.160.60">
    <property type="entry name" value="Classic Zinc Finger"/>
    <property type="match status" value="1"/>
</dbReference>
<evidence type="ECO:0000259" key="3">
    <source>
        <dbReference type="PROSITE" id="PS50157"/>
    </source>
</evidence>
<feature type="region of interest" description="Disordered" evidence="2">
    <location>
        <begin position="35"/>
        <end position="73"/>
    </location>
</feature>
<organism evidence="4 5">
    <name type="scientific">Botryobasidium botryosum (strain FD-172 SS1)</name>
    <dbReference type="NCBI Taxonomy" id="930990"/>
    <lineage>
        <taxon>Eukaryota</taxon>
        <taxon>Fungi</taxon>
        <taxon>Dikarya</taxon>
        <taxon>Basidiomycota</taxon>
        <taxon>Agaricomycotina</taxon>
        <taxon>Agaricomycetes</taxon>
        <taxon>Cantharellales</taxon>
        <taxon>Botryobasidiaceae</taxon>
        <taxon>Botryobasidium</taxon>
    </lineage>
</organism>
<dbReference type="HOGENOM" id="CLU_006344_1_0_1"/>
<keyword evidence="1" id="KW-0862">Zinc</keyword>
<keyword evidence="1" id="KW-0479">Metal-binding</keyword>
<dbReference type="STRING" id="930990.A0A067LSD5"/>
<sequence length="858" mass="97968">MPRAKKYRNPPRHTCPYPGCSRAFTKTYSLNNHQTRMHNGLHPRTRLRKKKAKGNLLPSGAAPPPRSTQVPWDPFSNRLEFDTVYFLFKKEQMSGPRINELLQLWAASLLKHNDEPPFTSMEDLYETLDAIPQGDAPWHSFSASYTGPRPTGRDTPAWMLREYTIWHRNPRTVVHNMFHNGDLDGEIDYTPYQDFLANGQRDWKNVMSANWAWRQADEIAATCGDRVDGATFVPIILGSDKTTVSVATGQNDFYPLYLSTGNPHNNVRRAHRQTVILITFLAIPKSGRKDDDSEEFRSFRRQLFHSSLAHILSPLLPGMTTPDICQCPDGHFRRLIYGLGPYIADYPEQVLLSCIVSGWCPRCRAKGAEMEDIGESRCKEHTEALVRRFVDDPGGLWDSYGIIADAIPFTNDFPRADITQLLAPDLLHQVIKGTFKDHLVAWIEQYLELTHGSARAKEIMDDIDRRIAASPHFPQLRRFPDGRRFKQWTGADSKALMRVILPALVGHVPSEIIQCVRSFLDLCYLLRLDSHSEDTLDQIDVALTEFRQHREFFRESGVRPTGFSQPREHALLHYRELIEEFGSPNGLCSSITENRHITAVKEPWRCSSRHEALGQMLLTNQRLDKLAAARTHFAEHGMLQTHYPRYAPALGGHIGFPDLLGCIRQFLYQQTNPDDIRPLSEVPLDEYPSFHGRLRVYHSAVATFHAPSDRSGINEMACERIRATPSWRGGPARYDCVFVETNAMLPGMRGLDIGRVRLLFSFVHSSKTYPCALVEWFTTVGDSPDTDTGMWLVEPEYEEGDRAISVIHLDSVIRNAHLLPFFGPNFLPTDFHFSYSLDSFRAFFVNKYIDYHANTIAF</sequence>
<reference evidence="5" key="1">
    <citation type="journal article" date="2014" name="Proc. Natl. Acad. Sci. U.S.A.">
        <title>Extensive sampling of basidiomycete genomes demonstrates inadequacy of the white-rot/brown-rot paradigm for wood decay fungi.</title>
        <authorList>
            <person name="Riley R."/>
            <person name="Salamov A.A."/>
            <person name="Brown D.W."/>
            <person name="Nagy L.G."/>
            <person name="Floudas D."/>
            <person name="Held B.W."/>
            <person name="Levasseur A."/>
            <person name="Lombard V."/>
            <person name="Morin E."/>
            <person name="Otillar R."/>
            <person name="Lindquist E.A."/>
            <person name="Sun H."/>
            <person name="LaButti K.M."/>
            <person name="Schmutz J."/>
            <person name="Jabbour D."/>
            <person name="Luo H."/>
            <person name="Baker S.E."/>
            <person name="Pisabarro A.G."/>
            <person name="Walton J.D."/>
            <person name="Blanchette R.A."/>
            <person name="Henrissat B."/>
            <person name="Martin F."/>
            <person name="Cullen D."/>
            <person name="Hibbett D.S."/>
            <person name="Grigoriev I.V."/>
        </authorList>
    </citation>
    <scope>NUCLEOTIDE SEQUENCE [LARGE SCALE GENOMIC DNA]</scope>
    <source>
        <strain evidence="5">FD-172 SS1</strain>
    </source>
</reference>
<evidence type="ECO:0000256" key="1">
    <source>
        <dbReference type="PROSITE-ProRule" id="PRU00042"/>
    </source>
</evidence>
<proteinExistence type="predicted"/>
<dbReference type="EMBL" id="KL198169">
    <property type="protein sequence ID" value="KDQ05944.1"/>
    <property type="molecule type" value="Genomic_DNA"/>
</dbReference>
<dbReference type="PROSITE" id="PS00028">
    <property type="entry name" value="ZINC_FINGER_C2H2_1"/>
    <property type="match status" value="1"/>
</dbReference>
<feature type="compositionally biased region" description="Basic residues" evidence="2">
    <location>
        <begin position="35"/>
        <end position="53"/>
    </location>
</feature>
<dbReference type="InterPro" id="IPR013087">
    <property type="entry name" value="Znf_C2H2_type"/>
</dbReference>
<gene>
    <name evidence="4" type="ORF">BOTBODRAFT_60809</name>
</gene>
<dbReference type="OrthoDB" id="3199698at2759"/>
<dbReference type="Proteomes" id="UP000027195">
    <property type="component" value="Unassembled WGS sequence"/>
</dbReference>
<dbReference type="PROSITE" id="PS50157">
    <property type="entry name" value="ZINC_FINGER_C2H2_2"/>
    <property type="match status" value="1"/>
</dbReference>
<dbReference type="SMART" id="SM00355">
    <property type="entry name" value="ZnF_C2H2"/>
    <property type="match status" value="1"/>
</dbReference>
<feature type="domain" description="C2H2-type" evidence="3">
    <location>
        <begin position="13"/>
        <end position="43"/>
    </location>
</feature>
<dbReference type="AlphaFoldDB" id="A0A067LSD5"/>
<evidence type="ECO:0000256" key="2">
    <source>
        <dbReference type="SAM" id="MobiDB-lite"/>
    </source>
</evidence>
<name>A0A067LSD5_BOTB1</name>
<dbReference type="InterPro" id="IPR041078">
    <property type="entry name" value="Plavaka"/>
</dbReference>